<dbReference type="Proteomes" id="UP000518887">
    <property type="component" value="Unassembled WGS sequence"/>
</dbReference>
<sequence>MTLKNRNSFIQIFLISSLLLFISMLATLIYSIATKNILIPPAYRLPAFFNSIPFLKNNFLAVMLSFAILFFYIPICFFFLIRYFENTQTSEIIFFTGFLIACMAESARFVSICLGLWQSFSNILIFAGKVVLFGRTLAPLSFLCAALFSETSQRQDVERNYIIMMTASVVFAAIIPMNTARIASTGLVTEGFMILINIFRLLLFVTTTLSFWVQGIKKNSLEHKHLSSSSFLLILGYSMIVSCDTFVFLVLGSLALVLGSYRYLYFIHKMYMWS</sequence>
<evidence type="ECO:0000256" key="1">
    <source>
        <dbReference type="SAM" id="Phobius"/>
    </source>
</evidence>
<keyword evidence="1" id="KW-1133">Transmembrane helix</keyword>
<feature type="transmembrane region" description="Helical" evidence="1">
    <location>
        <begin position="225"/>
        <end position="240"/>
    </location>
</feature>
<organism evidence="2 3">
    <name type="scientific">Treponema ruminis</name>
    <dbReference type="NCBI Taxonomy" id="744515"/>
    <lineage>
        <taxon>Bacteria</taxon>
        <taxon>Pseudomonadati</taxon>
        <taxon>Spirochaetota</taxon>
        <taxon>Spirochaetia</taxon>
        <taxon>Spirochaetales</taxon>
        <taxon>Treponemataceae</taxon>
        <taxon>Treponema</taxon>
    </lineage>
</organism>
<dbReference type="AlphaFoldDB" id="A0A7W8G8M8"/>
<gene>
    <name evidence="2" type="ORF">HNP76_001134</name>
</gene>
<evidence type="ECO:0000313" key="3">
    <source>
        <dbReference type="Proteomes" id="UP000518887"/>
    </source>
</evidence>
<reference evidence="2 3" key="1">
    <citation type="submission" date="2020-08" db="EMBL/GenBank/DDBJ databases">
        <title>Genomic Encyclopedia of Type Strains, Phase IV (KMG-IV): sequencing the most valuable type-strain genomes for metagenomic binning, comparative biology and taxonomic classification.</title>
        <authorList>
            <person name="Goeker M."/>
        </authorList>
    </citation>
    <scope>NUCLEOTIDE SEQUENCE [LARGE SCALE GENOMIC DNA]</scope>
    <source>
        <strain evidence="2 3">DSM 103462</strain>
    </source>
</reference>
<accession>A0A7W8G8M8</accession>
<feature type="transmembrane region" description="Helical" evidence="1">
    <location>
        <begin position="192"/>
        <end position="213"/>
    </location>
</feature>
<comment type="caution">
    <text evidence="2">The sequence shown here is derived from an EMBL/GenBank/DDBJ whole genome shotgun (WGS) entry which is preliminary data.</text>
</comment>
<feature type="transmembrane region" description="Helical" evidence="1">
    <location>
        <begin position="246"/>
        <end position="265"/>
    </location>
</feature>
<protein>
    <submittedName>
        <fullName evidence="2">Uncharacterized protein</fullName>
    </submittedName>
</protein>
<dbReference type="EMBL" id="JACHFQ010000003">
    <property type="protein sequence ID" value="MBB5225777.1"/>
    <property type="molecule type" value="Genomic_DNA"/>
</dbReference>
<dbReference type="RefSeq" id="WP_184658384.1">
    <property type="nucleotide sequence ID" value="NZ_CP031518.1"/>
</dbReference>
<feature type="transmembrane region" description="Helical" evidence="1">
    <location>
        <begin position="123"/>
        <end position="148"/>
    </location>
</feature>
<feature type="transmembrane region" description="Helical" evidence="1">
    <location>
        <begin position="12"/>
        <end position="33"/>
    </location>
</feature>
<evidence type="ECO:0000313" key="2">
    <source>
        <dbReference type="EMBL" id="MBB5225777.1"/>
    </source>
</evidence>
<feature type="transmembrane region" description="Helical" evidence="1">
    <location>
        <begin position="92"/>
        <end position="117"/>
    </location>
</feature>
<proteinExistence type="predicted"/>
<keyword evidence="1" id="KW-0812">Transmembrane</keyword>
<feature type="transmembrane region" description="Helical" evidence="1">
    <location>
        <begin position="59"/>
        <end position="80"/>
    </location>
</feature>
<name>A0A7W8G8M8_9SPIR</name>
<keyword evidence="3" id="KW-1185">Reference proteome</keyword>
<keyword evidence="1" id="KW-0472">Membrane</keyword>
<feature type="transmembrane region" description="Helical" evidence="1">
    <location>
        <begin position="160"/>
        <end position="180"/>
    </location>
</feature>